<accession>A0A162DM51</accession>
<dbReference type="AlphaFoldDB" id="A0A162DM51"/>
<evidence type="ECO:0000256" key="1">
    <source>
        <dbReference type="SAM" id="SignalP"/>
    </source>
</evidence>
<dbReference type="OrthoDB" id="573055at2"/>
<evidence type="ECO:0000313" key="3">
    <source>
        <dbReference type="Proteomes" id="UP000076715"/>
    </source>
</evidence>
<name>A0A162DM51_9FLAO</name>
<organism evidence="2 3">
    <name type="scientific">Aquimarina aggregata</name>
    <dbReference type="NCBI Taxonomy" id="1642818"/>
    <lineage>
        <taxon>Bacteria</taxon>
        <taxon>Pseudomonadati</taxon>
        <taxon>Bacteroidota</taxon>
        <taxon>Flavobacteriia</taxon>
        <taxon>Flavobacteriales</taxon>
        <taxon>Flavobacteriaceae</taxon>
        <taxon>Aquimarina</taxon>
    </lineage>
</organism>
<dbReference type="Proteomes" id="UP000076715">
    <property type="component" value="Unassembled WGS sequence"/>
</dbReference>
<dbReference type="STRING" id="1642818.AWE51_03380"/>
<keyword evidence="3" id="KW-1185">Reference proteome</keyword>
<comment type="caution">
    <text evidence="2">The sequence shown here is derived from an EMBL/GenBank/DDBJ whole genome shotgun (WGS) entry which is preliminary data.</text>
</comment>
<gene>
    <name evidence="2" type="ORF">AWE51_03380</name>
</gene>
<proteinExistence type="predicted"/>
<keyword evidence="1" id="KW-0732">Signal</keyword>
<evidence type="ECO:0000313" key="2">
    <source>
        <dbReference type="EMBL" id="KZS42498.1"/>
    </source>
</evidence>
<reference evidence="2 3" key="1">
    <citation type="submission" date="2016-01" db="EMBL/GenBank/DDBJ databases">
        <title>The draft genome sequence of Aquimarina sp. RZW4-3-2.</title>
        <authorList>
            <person name="Wang Y."/>
        </authorList>
    </citation>
    <scope>NUCLEOTIDE SEQUENCE [LARGE SCALE GENOMIC DNA]</scope>
    <source>
        <strain evidence="2 3">RZW4-3-2</strain>
    </source>
</reference>
<feature type="signal peptide" evidence="1">
    <location>
        <begin position="1"/>
        <end position="22"/>
    </location>
</feature>
<dbReference type="EMBL" id="LQRT01000002">
    <property type="protein sequence ID" value="KZS42498.1"/>
    <property type="molecule type" value="Genomic_DNA"/>
</dbReference>
<evidence type="ECO:0008006" key="4">
    <source>
        <dbReference type="Google" id="ProtNLM"/>
    </source>
</evidence>
<feature type="chain" id="PRO_5007833350" description="DUF4468 domain-containing protein" evidence="1">
    <location>
        <begin position="23"/>
        <end position="166"/>
    </location>
</feature>
<sequence>MKKMKSILILLLPILFYIVSCKEDNTMDIADNNPPITNDNTAAAVVSVSVSGNENSYSFSVGIKSPDTGCNQYADWWEVITENETLLYRRILAHSHVNEQPFVRSGGPISITKDQVVIIRAHMNTSGYGDKVFKGSVSTGFKEEDLEKTFANALETVAPLPSGCAF</sequence>
<protein>
    <recommendedName>
        <fullName evidence="4">DUF4468 domain-containing protein</fullName>
    </recommendedName>
</protein>